<feature type="compositionally biased region" description="Low complexity" evidence="4">
    <location>
        <begin position="682"/>
        <end position="699"/>
    </location>
</feature>
<evidence type="ECO:0000313" key="7">
    <source>
        <dbReference type="Proteomes" id="UP000807025"/>
    </source>
</evidence>
<dbReference type="GO" id="GO:0005634">
    <property type="term" value="C:nucleus"/>
    <property type="evidence" value="ECO:0007669"/>
    <property type="project" value="UniProtKB-SubCell"/>
</dbReference>
<evidence type="ECO:0000256" key="1">
    <source>
        <dbReference type="ARBA" id="ARBA00004123"/>
    </source>
</evidence>
<evidence type="ECO:0000256" key="3">
    <source>
        <dbReference type="ARBA" id="ARBA00023242"/>
    </source>
</evidence>
<comment type="caution">
    <text evidence="6">The sequence shown here is derived from an EMBL/GenBank/DDBJ whole genome shotgun (WGS) entry which is preliminary data.</text>
</comment>
<dbReference type="PANTHER" id="PTHR31001">
    <property type="entry name" value="UNCHARACTERIZED TRANSCRIPTIONAL REGULATORY PROTEIN"/>
    <property type="match status" value="1"/>
</dbReference>
<dbReference type="Proteomes" id="UP000807025">
    <property type="component" value="Unassembled WGS sequence"/>
</dbReference>
<evidence type="ECO:0000313" key="6">
    <source>
        <dbReference type="EMBL" id="KAF9498448.1"/>
    </source>
</evidence>
<dbReference type="OrthoDB" id="424974at2759"/>
<keyword evidence="7" id="KW-1185">Reference proteome</keyword>
<proteinExistence type="predicted"/>
<evidence type="ECO:0000256" key="4">
    <source>
        <dbReference type="SAM" id="MobiDB-lite"/>
    </source>
</evidence>
<dbReference type="GO" id="GO:0008270">
    <property type="term" value="F:zinc ion binding"/>
    <property type="evidence" value="ECO:0007669"/>
    <property type="project" value="InterPro"/>
</dbReference>
<comment type="subcellular location">
    <subcellularLocation>
        <location evidence="1">Nucleus</location>
    </subcellularLocation>
</comment>
<keyword evidence="2" id="KW-0479">Metal-binding</keyword>
<dbReference type="PANTHER" id="PTHR31001:SF56">
    <property type="entry name" value="ZN(2)-C6 FUNGAL-TYPE DOMAIN-CONTAINING PROTEIN"/>
    <property type="match status" value="1"/>
</dbReference>
<keyword evidence="3" id="KW-0539">Nucleus</keyword>
<name>A0A9P6A3V9_PLEER</name>
<dbReference type="GO" id="GO:0006351">
    <property type="term" value="P:DNA-templated transcription"/>
    <property type="evidence" value="ECO:0007669"/>
    <property type="project" value="InterPro"/>
</dbReference>
<evidence type="ECO:0000256" key="2">
    <source>
        <dbReference type="ARBA" id="ARBA00022723"/>
    </source>
</evidence>
<feature type="domain" description="Zn(2)-C6 fungal-type" evidence="5">
    <location>
        <begin position="30"/>
        <end position="59"/>
    </location>
</feature>
<reference evidence="6" key="1">
    <citation type="submission" date="2020-11" db="EMBL/GenBank/DDBJ databases">
        <authorList>
            <consortium name="DOE Joint Genome Institute"/>
            <person name="Ahrendt S."/>
            <person name="Riley R."/>
            <person name="Andreopoulos W."/>
            <person name="Labutti K."/>
            <person name="Pangilinan J."/>
            <person name="Ruiz-Duenas F.J."/>
            <person name="Barrasa J.M."/>
            <person name="Sanchez-Garcia M."/>
            <person name="Camarero S."/>
            <person name="Miyauchi S."/>
            <person name="Serrano A."/>
            <person name="Linde D."/>
            <person name="Babiker R."/>
            <person name="Drula E."/>
            <person name="Ayuso-Fernandez I."/>
            <person name="Pacheco R."/>
            <person name="Padilla G."/>
            <person name="Ferreira P."/>
            <person name="Barriuso J."/>
            <person name="Kellner H."/>
            <person name="Castanera R."/>
            <person name="Alfaro M."/>
            <person name="Ramirez L."/>
            <person name="Pisabarro A.G."/>
            <person name="Kuo A."/>
            <person name="Tritt A."/>
            <person name="Lipzen A."/>
            <person name="He G."/>
            <person name="Yan M."/>
            <person name="Ng V."/>
            <person name="Cullen D."/>
            <person name="Martin F."/>
            <person name="Rosso M.-N."/>
            <person name="Henrissat B."/>
            <person name="Hibbett D."/>
            <person name="Martinez A.T."/>
            <person name="Grigoriev I.V."/>
        </authorList>
    </citation>
    <scope>NUCLEOTIDE SEQUENCE</scope>
    <source>
        <strain evidence="6">ATCC 90797</strain>
    </source>
</reference>
<gene>
    <name evidence="6" type="ORF">BDN71DRAFT_1487549</name>
</gene>
<dbReference type="EMBL" id="MU154537">
    <property type="protein sequence ID" value="KAF9498448.1"/>
    <property type="molecule type" value="Genomic_DNA"/>
</dbReference>
<dbReference type="InterPro" id="IPR001138">
    <property type="entry name" value="Zn2Cys6_DnaBD"/>
</dbReference>
<dbReference type="InterPro" id="IPR050613">
    <property type="entry name" value="Sec_Metabolite_Reg"/>
</dbReference>
<dbReference type="Pfam" id="PF04082">
    <property type="entry name" value="Fungal_trans"/>
    <property type="match status" value="1"/>
</dbReference>
<feature type="region of interest" description="Disordered" evidence="4">
    <location>
        <begin position="673"/>
        <end position="712"/>
    </location>
</feature>
<dbReference type="SUPFAM" id="SSF57701">
    <property type="entry name" value="Zn2/Cys6 DNA-binding domain"/>
    <property type="match status" value="1"/>
</dbReference>
<dbReference type="GO" id="GO:0003677">
    <property type="term" value="F:DNA binding"/>
    <property type="evidence" value="ECO:0007669"/>
    <property type="project" value="InterPro"/>
</dbReference>
<dbReference type="PROSITE" id="PS00463">
    <property type="entry name" value="ZN2_CY6_FUNGAL_1"/>
    <property type="match status" value="1"/>
</dbReference>
<dbReference type="Gene3D" id="4.10.240.10">
    <property type="entry name" value="Zn(2)-C6 fungal-type DNA-binding domain"/>
    <property type="match status" value="1"/>
</dbReference>
<dbReference type="PROSITE" id="PS50048">
    <property type="entry name" value="ZN2_CY6_FUNGAL_2"/>
    <property type="match status" value="1"/>
</dbReference>
<sequence length="875" mass="97098">MPTDPASRRVSRKATNEEDLDARRARGEISCAECRRLKLKCDKKLPCGSCVRRGCPSICPNGSLSTGQGTRFVLADTAQLHSKIAEMGRRIRQLEDGLAILQSGISDEQHPLLNEDLLMIKFYPDKSSEEAKNEHSLDCIDALGTLTIGDSGDAKYFGRSAGSETLLLAGVEMDMSATEETDLPPTSPDIARLSQLFPFGTDGLWNTEKSLDILLDYLPSRPRASALCETYMEQATWSFRPIQREELIDSILTPIYRYVKEREVGSPPPTAISAHLVAVLFMVFSLGSLMDLTLPSHSPESENYHQVARAALALRSVFDSPEISTVQAIVLMASFHSLGSRQYTIDSSWSLLALACKLAQSIGLHRDSARWKLEAKTIQRRRVLWWEVFAMDLFHSLAMGRPPSIRTSYMDCEFPDDETETIGEDGQVAMGFYHWKYIFARDILANVMELTLTAATPGYQTILDLDRKVRELRPPPHLNVSITPDDPNWAPRVYVQGCLLQHVRGVTMLYIHRSFFAQALLDHPINPLRSPYAPSFLAACRCASGIIKLSVQHYSCMPDLYSRWWPFWTHLFTAAVIVGAIVTRAPSSPVASTAFVELGIACDLLVRGSRLSRRVRGGLVIVSKLRERATRVYSQFQAGNTLPHIDYTSATDNGEDELAIFGGQTRVIASRLLSRRARTRNSDSPAPSVASRSSSTSSPEPRHASYPTDSLPDVHPSLVEYLSVLPSHPTSSPHTYNDFPQSQFVVKTEANSDQVSIHTIPQQPFIPRYDCMDPFNSQFASGSGQIAQGSTMVSNDALSQMAPGGYIFPAERTQQFGYDPSYASDAPMNGIVDFMDDLPDRALTELSMMMSGDSAMDEQWMDFMRDSGILDTSLT</sequence>
<accession>A0A9P6A3V9</accession>
<dbReference type="SMART" id="SM00066">
    <property type="entry name" value="GAL4"/>
    <property type="match status" value="1"/>
</dbReference>
<dbReference type="GO" id="GO:0000981">
    <property type="term" value="F:DNA-binding transcription factor activity, RNA polymerase II-specific"/>
    <property type="evidence" value="ECO:0007669"/>
    <property type="project" value="InterPro"/>
</dbReference>
<dbReference type="InterPro" id="IPR007219">
    <property type="entry name" value="XnlR_reg_dom"/>
</dbReference>
<dbReference type="InterPro" id="IPR036864">
    <property type="entry name" value="Zn2-C6_fun-type_DNA-bd_sf"/>
</dbReference>
<protein>
    <recommendedName>
        <fullName evidence="5">Zn(2)-C6 fungal-type domain-containing protein</fullName>
    </recommendedName>
</protein>
<dbReference type="CDD" id="cd00067">
    <property type="entry name" value="GAL4"/>
    <property type="match status" value="1"/>
</dbReference>
<organism evidence="6 7">
    <name type="scientific">Pleurotus eryngii</name>
    <name type="common">Boletus of the steppes</name>
    <dbReference type="NCBI Taxonomy" id="5323"/>
    <lineage>
        <taxon>Eukaryota</taxon>
        <taxon>Fungi</taxon>
        <taxon>Dikarya</taxon>
        <taxon>Basidiomycota</taxon>
        <taxon>Agaricomycotina</taxon>
        <taxon>Agaricomycetes</taxon>
        <taxon>Agaricomycetidae</taxon>
        <taxon>Agaricales</taxon>
        <taxon>Pleurotineae</taxon>
        <taxon>Pleurotaceae</taxon>
        <taxon>Pleurotus</taxon>
    </lineage>
</organism>
<dbReference type="Pfam" id="PF00172">
    <property type="entry name" value="Zn_clus"/>
    <property type="match status" value="1"/>
</dbReference>
<dbReference type="SMART" id="SM00906">
    <property type="entry name" value="Fungal_trans"/>
    <property type="match status" value="1"/>
</dbReference>
<dbReference type="AlphaFoldDB" id="A0A9P6A3V9"/>
<evidence type="ECO:0000259" key="5">
    <source>
        <dbReference type="PROSITE" id="PS50048"/>
    </source>
</evidence>
<dbReference type="CDD" id="cd12148">
    <property type="entry name" value="fungal_TF_MHR"/>
    <property type="match status" value="1"/>
</dbReference>